<dbReference type="Gene3D" id="2.170.130.10">
    <property type="entry name" value="TonB-dependent receptor, plug domain"/>
    <property type="match status" value="1"/>
</dbReference>
<evidence type="ECO:0000256" key="16">
    <source>
        <dbReference type="RuleBase" id="RU003357"/>
    </source>
</evidence>
<keyword evidence="13 14" id="KW-0998">Cell outer membrane</keyword>
<evidence type="ECO:0000256" key="2">
    <source>
        <dbReference type="ARBA" id="ARBA00009810"/>
    </source>
</evidence>
<evidence type="ECO:0000313" key="19">
    <source>
        <dbReference type="EMBL" id="KAF0805665.1"/>
    </source>
</evidence>
<organism evidence="19 20">
    <name type="scientific">Alcanivorax xiamenensis</name>
    <dbReference type="NCBI Taxonomy" id="1177156"/>
    <lineage>
        <taxon>Bacteria</taxon>
        <taxon>Pseudomonadati</taxon>
        <taxon>Pseudomonadota</taxon>
        <taxon>Gammaproteobacteria</taxon>
        <taxon>Oceanospirillales</taxon>
        <taxon>Alcanivoracaceae</taxon>
        <taxon>Alcanivorax</taxon>
    </lineage>
</organism>
<comment type="caution">
    <text evidence="19">The sequence shown here is derived from an EMBL/GenBank/DDBJ whole genome shotgun (WGS) entry which is preliminary data.</text>
</comment>
<evidence type="ECO:0000256" key="12">
    <source>
        <dbReference type="ARBA" id="ARBA00023170"/>
    </source>
</evidence>
<name>A0ABQ6Y7Z3_9GAMM</name>
<dbReference type="InterPro" id="IPR011662">
    <property type="entry name" value="Secretin/TonB_short_N"/>
</dbReference>
<keyword evidence="12 19" id="KW-0675">Receptor</keyword>
<evidence type="ECO:0000259" key="18">
    <source>
        <dbReference type="SMART" id="SM00965"/>
    </source>
</evidence>
<feature type="short sequence motif" description="TonB C-terminal box" evidence="15">
    <location>
        <begin position="772"/>
        <end position="789"/>
    </location>
</feature>
<dbReference type="CDD" id="cd01347">
    <property type="entry name" value="ligand_gated_channel"/>
    <property type="match status" value="1"/>
</dbReference>
<evidence type="ECO:0000256" key="10">
    <source>
        <dbReference type="ARBA" id="ARBA00023077"/>
    </source>
</evidence>
<dbReference type="PANTHER" id="PTHR32552">
    <property type="entry name" value="FERRICHROME IRON RECEPTOR-RELATED"/>
    <property type="match status" value="1"/>
</dbReference>
<dbReference type="PANTHER" id="PTHR32552:SF74">
    <property type="entry name" value="HYDROXAMATE SIDEROPHORE RECEPTOR FHUE"/>
    <property type="match status" value="1"/>
</dbReference>
<dbReference type="InterPro" id="IPR036942">
    <property type="entry name" value="Beta-barrel_TonB_sf"/>
</dbReference>
<dbReference type="Gene3D" id="2.40.170.20">
    <property type="entry name" value="TonB-dependent receptor, beta-barrel domain"/>
    <property type="match status" value="1"/>
</dbReference>
<evidence type="ECO:0000313" key="20">
    <source>
        <dbReference type="Proteomes" id="UP000771797"/>
    </source>
</evidence>
<evidence type="ECO:0000256" key="9">
    <source>
        <dbReference type="ARBA" id="ARBA00023065"/>
    </source>
</evidence>
<feature type="chain" id="PRO_5046698473" evidence="17">
    <location>
        <begin position="22"/>
        <end position="789"/>
    </location>
</feature>
<dbReference type="InterPro" id="IPR039426">
    <property type="entry name" value="TonB-dep_rcpt-like"/>
</dbReference>
<keyword evidence="4 14" id="KW-1134">Transmembrane beta strand</keyword>
<evidence type="ECO:0000256" key="15">
    <source>
        <dbReference type="PROSITE-ProRule" id="PRU10144"/>
    </source>
</evidence>
<dbReference type="InterPro" id="IPR010917">
    <property type="entry name" value="TonB_rcpt_CS"/>
</dbReference>
<accession>A0ABQ6Y7Z3</accession>
<dbReference type="Gene3D" id="3.55.50.30">
    <property type="match status" value="1"/>
</dbReference>
<evidence type="ECO:0000256" key="17">
    <source>
        <dbReference type="SAM" id="SignalP"/>
    </source>
</evidence>
<evidence type="ECO:0000256" key="14">
    <source>
        <dbReference type="PROSITE-ProRule" id="PRU01360"/>
    </source>
</evidence>
<dbReference type="PROSITE" id="PS01156">
    <property type="entry name" value="TONB_DEPENDENT_REC_2"/>
    <property type="match status" value="1"/>
</dbReference>
<dbReference type="PROSITE" id="PS52016">
    <property type="entry name" value="TONB_DEPENDENT_REC_3"/>
    <property type="match status" value="1"/>
</dbReference>
<keyword evidence="9" id="KW-0406">Ion transport</keyword>
<keyword evidence="20" id="KW-1185">Reference proteome</keyword>
<gene>
    <name evidence="19" type="ORF">A6D6_02113</name>
</gene>
<dbReference type="InterPro" id="IPR010105">
    <property type="entry name" value="TonB_sidphr_rcpt"/>
</dbReference>
<dbReference type="InterPro" id="IPR012910">
    <property type="entry name" value="Plug_dom"/>
</dbReference>
<reference evidence="19 20" key="1">
    <citation type="submission" date="2012-09" db="EMBL/GenBank/DDBJ databases">
        <title>Genome Sequence of alkane-degrading Bacterium Alcanivorax sp. 6-D-6.</title>
        <authorList>
            <person name="Lai Q."/>
            <person name="Shao Z."/>
        </authorList>
    </citation>
    <scope>NUCLEOTIDE SEQUENCE [LARGE SCALE GENOMIC DNA]</scope>
    <source>
        <strain evidence="19 20">6-D-6</strain>
    </source>
</reference>
<dbReference type="Proteomes" id="UP000771797">
    <property type="component" value="Unassembled WGS sequence"/>
</dbReference>
<keyword evidence="11 14" id="KW-0472">Membrane</keyword>
<dbReference type="InterPro" id="IPR037066">
    <property type="entry name" value="Plug_dom_sf"/>
</dbReference>
<evidence type="ECO:0000256" key="3">
    <source>
        <dbReference type="ARBA" id="ARBA00022448"/>
    </source>
</evidence>
<evidence type="ECO:0000256" key="6">
    <source>
        <dbReference type="ARBA" id="ARBA00022692"/>
    </source>
</evidence>
<feature type="domain" description="Secretin/TonB short N-terminal" evidence="18">
    <location>
        <begin position="54"/>
        <end position="105"/>
    </location>
</feature>
<comment type="subcellular location">
    <subcellularLocation>
        <location evidence="1 14">Cell outer membrane</location>
        <topology evidence="1 14">Multi-pass membrane protein</topology>
    </subcellularLocation>
</comment>
<dbReference type="Pfam" id="PF00593">
    <property type="entry name" value="TonB_dep_Rec_b-barrel"/>
    <property type="match status" value="1"/>
</dbReference>
<evidence type="ECO:0000256" key="1">
    <source>
        <dbReference type="ARBA" id="ARBA00004571"/>
    </source>
</evidence>
<evidence type="ECO:0000256" key="7">
    <source>
        <dbReference type="ARBA" id="ARBA00022729"/>
    </source>
</evidence>
<dbReference type="InterPro" id="IPR000531">
    <property type="entry name" value="Beta-barrel_TonB"/>
</dbReference>
<comment type="similarity">
    <text evidence="2 14 16">Belongs to the TonB-dependent receptor family.</text>
</comment>
<dbReference type="SUPFAM" id="SSF56935">
    <property type="entry name" value="Porins"/>
    <property type="match status" value="1"/>
</dbReference>
<keyword evidence="8" id="KW-0408">Iron</keyword>
<keyword evidence="10 16" id="KW-0798">TonB box</keyword>
<dbReference type="SMART" id="SM00965">
    <property type="entry name" value="STN"/>
    <property type="match status" value="1"/>
</dbReference>
<evidence type="ECO:0000256" key="11">
    <source>
        <dbReference type="ARBA" id="ARBA00023136"/>
    </source>
</evidence>
<feature type="signal peptide" evidence="17">
    <location>
        <begin position="1"/>
        <end position="21"/>
    </location>
</feature>
<dbReference type="Pfam" id="PF07660">
    <property type="entry name" value="STN"/>
    <property type="match status" value="1"/>
</dbReference>
<evidence type="ECO:0000256" key="5">
    <source>
        <dbReference type="ARBA" id="ARBA00022496"/>
    </source>
</evidence>
<proteinExistence type="inferred from homology"/>
<keyword evidence="6 14" id="KW-0812">Transmembrane</keyword>
<evidence type="ECO:0000256" key="13">
    <source>
        <dbReference type="ARBA" id="ARBA00023237"/>
    </source>
</evidence>
<dbReference type="Pfam" id="PF07715">
    <property type="entry name" value="Plug"/>
    <property type="match status" value="1"/>
</dbReference>
<keyword evidence="5" id="KW-0410">Iron transport</keyword>
<evidence type="ECO:0000256" key="8">
    <source>
        <dbReference type="ARBA" id="ARBA00023004"/>
    </source>
</evidence>
<keyword evidence="7 17" id="KW-0732">Signal</keyword>
<evidence type="ECO:0000256" key="4">
    <source>
        <dbReference type="ARBA" id="ARBA00022452"/>
    </source>
</evidence>
<protein>
    <submittedName>
        <fullName evidence="19">TonB-dependent siderophore receptor</fullName>
    </submittedName>
</protein>
<dbReference type="NCBIfam" id="TIGR01783">
    <property type="entry name" value="TonB-siderophor"/>
    <property type="match status" value="1"/>
</dbReference>
<dbReference type="EMBL" id="AQPF01000014">
    <property type="protein sequence ID" value="KAF0805665.1"/>
    <property type="molecule type" value="Genomic_DNA"/>
</dbReference>
<sequence>MLPWLLCAALLAGWTPNAVRAQEGRAAPEARQSWHIAAGPLAPALRQFASGANLLLTFTADQTSGKTTRGLQGEYAVPEALAQLLAGTGLSAEPLPRGGYVLRPVPRAEPAQLAPISVTANQLGEITDGTGSYTTGALATATRLVLTPRETPQSVSVVTRQEMEDFNLTSIDDVMAHMPGVNIVTYDSERTEYYSRGFAIQNFQYDGIPMMRDSAYSAGNTLSDMAIYDRVEVLRGATGLLNGSGYPGATINLIRKKPTYDFQGHITGGAGTRDNYRGELDVSGPLNKNGTVRGRAVAAHQDKHSHLDHYERQTDVFYGIVEMDVAENTMLTLGADYQNNDPTGSTWGGIPIYDVNGNFNKRSRSFNNGARWSTWEQYTRTVFGTLEHYFDNEWIAKLQLNHQINGYDAALGAAASGNPDPADGSGIGMWTGKYVGKTRSNAADLYASGPFQLFGRRHELVVGGSINKRTWTNKGYGPEAGYDTSVGDYYDWDGNVPEPDWQYSYGNREVTRERGAYLTSRFNLRDDLKLITGARVSDYKGESIKESGVVVPLVGLIYDLHNNVSVYGSYSGIFMPQSKQDEQGQTIDPLEGNNYEVGIKGAFFANRLNASLAYFRLEQDNYGEESGGTTPSGGVAYRAVDGVETKGYELELAGALTPRWDLHASFTHKVARQDGDKVDTLSPENQFRLYTTYELSGAFDGLTVGGGARWMDKTWGDVSYPPNGGTIKHTVDDYWVVDAMASYRFNDRLTASLKVNNLLDEEYYTIFSWYSTYTWGEPRNVDLSLTYRF</sequence>
<keyword evidence="3 14" id="KW-0813">Transport</keyword>